<feature type="domain" description="G-protein coupled receptors family 1 profile" evidence="7">
    <location>
        <begin position="35"/>
        <end position="309"/>
    </location>
</feature>
<gene>
    <name evidence="8" type="ORF">CYCCA115_LOCUS19149</name>
</gene>
<feature type="transmembrane region" description="Helical" evidence="6">
    <location>
        <begin position="256"/>
        <end position="275"/>
    </location>
</feature>
<evidence type="ECO:0000256" key="4">
    <source>
        <dbReference type="ARBA" id="ARBA00023136"/>
    </source>
</evidence>
<feature type="transmembrane region" description="Helical" evidence="6">
    <location>
        <begin position="205"/>
        <end position="226"/>
    </location>
</feature>
<dbReference type="GO" id="GO:0004930">
    <property type="term" value="F:G protein-coupled receptor activity"/>
    <property type="evidence" value="ECO:0007669"/>
    <property type="project" value="TreeGrafter"/>
</dbReference>
<keyword evidence="4 6" id="KW-0472">Membrane</keyword>
<keyword evidence="2 6" id="KW-0812">Transmembrane</keyword>
<feature type="transmembrane region" description="Helical" evidence="6">
    <location>
        <begin position="62"/>
        <end position="81"/>
    </location>
</feature>
<dbReference type="PANTHER" id="PTHR23112:SF0">
    <property type="entry name" value="TRANSMEMBRANE PROTEIN 116"/>
    <property type="match status" value="1"/>
</dbReference>
<evidence type="ECO:0000256" key="1">
    <source>
        <dbReference type="ARBA" id="ARBA00004141"/>
    </source>
</evidence>
<evidence type="ECO:0000313" key="9">
    <source>
        <dbReference type="Proteomes" id="UP001295423"/>
    </source>
</evidence>
<feature type="compositionally biased region" description="Basic and acidic residues" evidence="5">
    <location>
        <begin position="434"/>
        <end position="458"/>
    </location>
</feature>
<feature type="region of interest" description="Disordered" evidence="5">
    <location>
        <begin position="351"/>
        <end position="458"/>
    </location>
</feature>
<feature type="transmembrane region" description="Helical" evidence="6">
    <location>
        <begin position="101"/>
        <end position="124"/>
    </location>
</feature>
<evidence type="ECO:0000256" key="6">
    <source>
        <dbReference type="SAM" id="Phobius"/>
    </source>
</evidence>
<evidence type="ECO:0000256" key="5">
    <source>
        <dbReference type="SAM" id="MobiDB-lite"/>
    </source>
</evidence>
<evidence type="ECO:0000259" key="7">
    <source>
        <dbReference type="PROSITE" id="PS50262"/>
    </source>
</evidence>
<dbReference type="Gene3D" id="1.20.1070.10">
    <property type="entry name" value="Rhodopsin 7-helix transmembrane proteins"/>
    <property type="match status" value="1"/>
</dbReference>
<comment type="caution">
    <text evidence="8">The sequence shown here is derived from an EMBL/GenBank/DDBJ whole genome shotgun (WGS) entry which is preliminary data.</text>
</comment>
<dbReference type="GO" id="GO:0007189">
    <property type="term" value="P:adenylate cyclase-activating G protein-coupled receptor signaling pathway"/>
    <property type="evidence" value="ECO:0007669"/>
    <property type="project" value="TreeGrafter"/>
</dbReference>
<feature type="transmembrane region" description="Helical" evidence="6">
    <location>
        <begin position="287"/>
        <end position="309"/>
    </location>
</feature>
<sequence>MNETTTAIIEPFLTEEQTRIASLIHLTTAPLSVWGSGFIIYSIWKDRKVKMRRAYQRLMLGLSMMDLISSLSLVLTMPWLAPAELGNELVFQAYGNFTTCAISSFFYNFMIGASCYSVCLSVFFLTQVRYEMREERFTKRIEPFFHAFSILAPIATGIIGALGQHLNPVTAMPGLCFTQEFPTGCAEDEDIPCIRGEGAHISNRMFGVFAGVSFVIIIVSMVLILCKVGATEKKIRQYGQGTQRGMIRTRQTGRQALMYIGAFFFWFFPFVPVNRLQADAEYGDTKYFISLLALRTISPLQGFFNALIYRRRMGGAETRRSTISNIRQSSLASTSRISKLFSRKSEASASLDSPAHGLSEASSNMISQRNDSAHSVNLTAESIDELEEDDEEKVGSIASENNKSEIVQDQDYGETSHDLDAKEDNQPSNPETMEPNRETSGRHSRVDMTGSIDERVNN</sequence>
<evidence type="ECO:0000256" key="3">
    <source>
        <dbReference type="ARBA" id="ARBA00022989"/>
    </source>
</evidence>
<evidence type="ECO:0000256" key="2">
    <source>
        <dbReference type="ARBA" id="ARBA00022692"/>
    </source>
</evidence>
<accession>A0AAD2G3B7</accession>
<dbReference type="GO" id="GO:0005886">
    <property type="term" value="C:plasma membrane"/>
    <property type="evidence" value="ECO:0007669"/>
    <property type="project" value="TreeGrafter"/>
</dbReference>
<keyword evidence="9" id="KW-1185">Reference proteome</keyword>
<feature type="transmembrane region" description="Helical" evidence="6">
    <location>
        <begin position="20"/>
        <end position="41"/>
    </location>
</feature>
<feature type="compositionally biased region" description="Polar residues" evidence="5">
    <location>
        <begin position="360"/>
        <end position="380"/>
    </location>
</feature>
<proteinExistence type="predicted"/>
<reference evidence="8" key="1">
    <citation type="submission" date="2023-08" db="EMBL/GenBank/DDBJ databases">
        <authorList>
            <person name="Audoor S."/>
            <person name="Bilcke G."/>
        </authorList>
    </citation>
    <scope>NUCLEOTIDE SEQUENCE</scope>
</reference>
<dbReference type="EMBL" id="CAKOGP040002091">
    <property type="protein sequence ID" value="CAJ1961343.1"/>
    <property type="molecule type" value="Genomic_DNA"/>
</dbReference>
<protein>
    <recommendedName>
        <fullName evidence="7">G-protein coupled receptors family 1 profile domain-containing protein</fullName>
    </recommendedName>
</protein>
<organism evidence="8 9">
    <name type="scientific">Cylindrotheca closterium</name>
    <dbReference type="NCBI Taxonomy" id="2856"/>
    <lineage>
        <taxon>Eukaryota</taxon>
        <taxon>Sar</taxon>
        <taxon>Stramenopiles</taxon>
        <taxon>Ochrophyta</taxon>
        <taxon>Bacillariophyta</taxon>
        <taxon>Bacillariophyceae</taxon>
        <taxon>Bacillariophycidae</taxon>
        <taxon>Bacillariales</taxon>
        <taxon>Bacillariaceae</taxon>
        <taxon>Cylindrotheca</taxon>
    </lineage>
</organism>
<comment type="subcellular location">
    <subcellularLocation>
        <location evidence="1">Membrane</location>
        <topology evidence="1">Multi-pass membrane protein</topology>
    </subcellularLocation>
</comment>
<feature type="compositionally biased region" description="Acidic residues" evidence="5">
    <location>
        <begin position="382"/>
        <end position="392"/>
    </location>
</feature>
<feature type="compositionally biased region" description="Basic and acidic residues" evidence="5">
    <location>
        <begin position="414"/>
        <end position="425"/>
    </location>
</feature>
<feature type="compositionally biased region" description="Polar residues" evidence="5">
    <location>
        <begin position="398"/>
        <end position="407"/>
    </location>
</feature>
<evidence type="ECO:0000313" key="8">
    <source>
        <dbReference type="EMBL" id="CAJ1961343.1"/>
    </source>
</evidence>
<dbReference type="PROSITE" id="PS50262">
    <property type="entry name" value="G_PROTEIN_RECEP_F1_2"/>
    <property type="match status" value="1"/>
</dbReference>
<dbReference type="InterPro" id="IPR017452">
    <property type="entry name" value="GPCR_Rhodpsn_7TM"/>
</dbReference>
<dbReference type="SUPFAM" id="SSF81321">
    <property type="entry name" value="Family A G protein-coupled receptor-like"/>
    <property type="match status" value="1"/>
</dbReference>
<feature type="transmembrane region" description="Helical" evidence="6">
    <location>
        <begin position="144"/>
        <end position="163"/>
    </location>
</feature>
<name>A0AAD2G3B7_9STRA</name>
<dbReference type="PANTHER" id="PTHR23112">
    <property type="entry name" value="G PROTEIN-COUPLED RECEPTOR 157-RELATED"/>
    <property type="match status" value="1"/>
</dbReference>
<dbReference type="Proteomes" id="UP001295423">
    <property type="component" value="Unassembled WGS sequence"/>
</dbReference>
<dbReference type="AlphaFoldDB" id="A0AAD2G3B7"/>
<keyword evidence="3 6" id="KW-1133">Transmembrane helix</keyword>